<organism evidence="2 3">
    <name type="scientific">Linum trigynum</name>
    <dbReference type="NCBI Taxonomy" id="586398"/>
    <lineage>
        <taxon>Eukaryota</taxon>
        <taxon>Viridiplantae</taxon>
        <taxon>Streptophyta</taxon>
        <taxon>Embryophyta</taxon>
        <taxon>Tracheophyta</taxon>
        <taxon>Spermatophyta</taxon>
        <taxon>Magnoliopsida</taxon>
        <taxon>eudicotyledons</taxon>
        <taxon>Gunneridae</taxon>
        <taxon>Pentapetalae</taxon>
        <taxon>rosids</taxon>
        <taxon>fabids</taxon>
        <taxon>Malpighiales</taxon>
        <taxon>Linaceae</taxon>
        <taxon>Linum</taxon>
    </lineage>
</organism>
<sequence>MFLELLMLANSSNLILSFRSHSRPYRKSLLFAAGILVAGGTTAYLQSRSRVKKSDSFGNYNGLNDVKENSDKLLTKVNNAKTTTKQGGFKSLKVLAAVLLSEMGKVGTADLLAMIAIAVSPFCACLLCLFLFVFLSKVSVFLSCSGFVYLV</sequence>
<accession>A0AAV2DTM0</accession>
<dbReference type="AlphaFoldDB" id="A0AAV2DTM0"/>
<feature type="transmembrane region" description="Helical" evidence="1">
    <location>
        <begin position="28"/>
        <end position="45"/>
    </location>
</feature>
<keyword evidence="1" id="KW-0472">Membrane</keyword>
<gene>
    <name evidence="2" type="ORF">LTRI10_LOCUS18472</name>
</gene>
<evidence type="ECO:0000313" key="3">
    <source>
        <dbReference type="Proteomes" id="UP001497516"/>
    </source>
</evidence>
<keyword evidence="1" id="KW-0812">Transmembrane</keyword>
<dbReference type="Proteomes" id="UP001497516">
    <property type="component" value="Chromosome 3"/>
</dbReference>
<keyword evidence="1" id="KW-1133">Transmembrane helix</keyword>
<protein>
    <submittedName>
        <fullName evidence="2">Uncharacterized protein</fullName>
    </submittedName>
</protein>
<dbReference type="EMBL" id="OZ034816">
    <property type="protein sequence ID" value="CAL1376763.1"/>
    <property type="molecule type" value="Genomic_DNA"/>
</dbReference>
<reference evidence="2 3" key="1">
    <citation type="submission" date="2024-04" db="EMBL/GenBank/DDBJ databases">
        <authorList>
            <person name="Fracassetti M."/>
        </authorList>
    </citation>
    <scope>NUCLEOTIDE SEQUENCE [LARGE SCALE GENOMIC DNA]</scope>
</reference>
<feature type="transmembrane region" description="Helical" evidence="1">
    <location>
        <begin position="111"/>
        <end position="135"/>
    </location>
</feature>
<proteinExistence type="predicted"/>
<keyword evidence="3" id="KW-1185">Reference proteome</keyword>
<evidence type="ECO:0000313" key="2">
    <source>
        <dbReference type="EMBL" id="CAL1376763.1"/>
    </source>
</evidence>
<name>A0AAV2DTM0_9ROSI</name>
<evidence type="ECO:0000256" key="1">
    <source>
        <dbReference type="SAM" id="Phobius"/>
    </source>
</evidence>